<evidence type="ECO:0000313" key="2">
    <source>
        <dbReference type="EMBL" id="CAF5022616.1"/>
    </source>
</evidence>
<evidence type="ECO:0000313" key="3">
    <source>
        <dbReference type="Proteomes" id="UP000676336"/>
    </source>
</evidence>
<feature type="compositionally biased region" description="Polar residues" evidence="1">
    <location>
        <begin position="1"/>
        <end position="21"/>
    </location>
</feature>
<dbReference type="EMBL" id="CAJOBI010212908">
    <property type="protein sequence ID" value="CAF5022616.1"/>
    <property type="molecule type" value="Genomic_DNA"/>
</dbReference>
<gene>
    <name evidence="2" type="ORF">SMN809_LOCUS57713</name>
</gene>
<feature type="non-terminal residue" evidence="2">
    <location>
        <position position="78"/>
    </location>
</feature>
<feature type="region of interest" description="Disordered" evidence="1">
    <location>
        <begin position="1"/>
        <end position="78"/>
    </location>
</feature>
<feature type="non-terminal residue" evidence="2">
    <location>
        <position position="1"/>
    </location>
</feature>
<reference evidence="2" key="1">
    <citation type="submission" date="2021-02" db="EMBL/GenBank/DDBJ databases">
        <authorList>
            <person name="Nowell W R."/>
        </authorList>
    </citation>
    <scope>NUCLEOTIDE SEQUENCE</scope>
</reference>
<comment type="caution">
    <text evidence="2">The sequence shown here is derived from an EMBL/GenBank/DDBJ whole genome shotgun (WGS) entry which is preliminary data.</text>
</comment>
<sequence length="78" mass="8465">NTSNSSPVSNNQESNGDQIESNTRHDESITPTSPSTNNNNNSIIQNNETNSTSTTPAIECHLNTKEIPSGANQPQRKR</sequence>
<dbReference type="Proteomes" id="UP000676336">
    <property type="component" value="Unassembled WGS sequence"/>
</dbReference>
<protein>
    <submittedName>
        <fullName evidence="2">Uncharacterized protein</fullName>
    </submittedName>
</protein>
<name>A0A8S3DM09_9BILA</name>
<proteinExistence type="predicted"/>
<dbReference type="AlphaFoldDB" id="A0A8S3DM09"/>
<organism evidence="2 3">
    <name type="scientific">Rotaria magnacalcarata</name>
    <dbReference type="NCBI Taxonomy" id="392030"/>
    <lineage>
        <taxon>Eukaryota</taxon>
        <taxon>Metazoa</taxon>
        <taxon>Spiralia</taxon>
        <taxon>Gnathifera</taxon>
        <taxon>Rotifera</taxon>
        <taxon>Eurotatoria</taxon>
        <taxon>Bdelloidea</taxon>
        <taxon>Philodinida</taxon>
        <taxon>Philodinidae</taxon>
        <taxon>Rotaria</taxon>
    </lineage>
</organism>
<feature type="compositionally biased region" description="Low complexity" evidence="1">
    <location>
        <begin position="29"/>
        <end position="56"/>
    </location>
</feature>
<evidence type="ECO:0000256" key="1">
    <source>
        <dbReference type="SAM" id="MobiDB-lite"/>
    </source>
</evidence>
<accession>A0A8S3DM09</accession>